<evidence type="ECO:0000313" key="4">
    <source>
        <dbReference type="Proteomes" id="UP001472677"/>
    </source>
</evidence>
<proteinExistence type="inferred from homology"/>
<dbReference type="EC" id="2.8.2.-" evidence="1"/>
<feature type="domain" description="Sulfotransferase" evidence="2">
    <location>
        <begin position="29"/>
        <end position="80"/>
    </location>
</feature>
<name>A0ABR2AXA8_9ROSI</name>
<dbReference type="Pfam" id="PF00685">
    <property type="entry name" value="Sulfotransfer_1"/>
    <property type="match status" value="1"/>
</dbReference>
<organism evidence="3 4">
    <name type="scientific">Hibiscus sabdariffa</name>
    <name type="common">roselle</name>
    <dbReference type="NCBI Taxonomy" id="183260"/>
    <lineage>
        <taxon>Eukaryota</taxon>
        <taxon>Viridiplantae</taxon>
        <taxon>Streptophyta</taxon>
        <taxon>Embryophyta</taxon>
        <taxon>Tracheophyta</taxon>
        <taxon>Spermatophyta</taxon>
        <taxon>Magnoliopsida</taxon>
        <taxon>eudicotyledons</taxon>
        <taxon>Gunneridae</taxon>
        <taxon>Pentapetalae</taxon>
        <taxon>rosids</taxon>
        <taxon>malvids</taxon>
        <taxon>Malvales</taxon>
        <taxon>Malvaceae</taxon>
        <taxon>Malvoideae</taxon>
        <taxon>Hibiscus</taxon>
    </lineage>
</organism>
<comment type="similarity">
    <text evidence="1">Belongs to the sulfotransferase 1 family.</text>
</comment>
<dbReference type="Proteomes" id="UP001472677">
    <property type="component" value="Unassembled WGS sequence"/>
</dbReference>
<keyword evidence="1" id="KW-0808">Transferase</keyword>
<evidence type="ECO:0000313" key="3">
    <source>
        <dbReference type="EMBL" id="KAK8498849.1"/>
    </source>
</evidence>
<comment type="caution">
    <text evidence="3">The sequence shown here is derived from an EMBL/GenBank/DDBJ whole genome shotgun (WGS) entry which is preliminary data.</text>
</comment>
<accession>A0ABR2AXA8</accession>
<reference evidence="3 4" key="1">
    <citation type="journal article" date="2024" name="G3 (Bethesda)">
        <title>Genome assembly of Hibiscus sabdariffa L. provides insights into metabolisms of medicinal natural products.</title>
        <authorList>
            <person name="Kim T."/>
        </authorList>
    </citation>
    <scope>NUCLEOTIDE SEQUENCE [LARGE SCALE GENOMIC DNA]</scope>
    <source>
        <strain evidence="3">TK-2024</strain>
        <tissue evidence="3">Old leaves</tissue>
    </source>
</reference>
<protein>
    <recommendedName>
        <fullName evidence="1">Sulfotransferase</fullName>
        <ecNumber evidence="1">2.8.2.-</ecNumber>
    </recommendedName>
</protein>
<sequence>MMNSYNWCKPSPNKKVGSVPLETHFQAFDSDVMVAIFPKCGTTWLKALTFSTLYRTQYARDEYPLLNFAPHQLVRFLEYDVYWNNPSPGL</sequence>
<dbReference type="InterPro" id="IPR000863">
    <property type="entry name" value="Sulfotransferase_dom"/>
</dbReference>
<keyword evidence="4" id="KW-1185">Reference proteome</keyword>
<evidence type="ECO:0000259" key="2">
    <source>
        <dbReference type="Pfam" id="PF00685"/>
    </source>
</evidence>
<dbReference type="EMBL" id="JBBPBM010000246">
    <property type="protein sequence ID" value="KAK8498849.1"/>
    <property type="molecule type" value="Genomic_DNA"/>
</dbReference>
<dbReference type="Gene3D" id="3.40.50.300">
    <property type="entry name" value="P-loop containing nucleotide triphosphate hydrolases"/>
    <property type="match status" value="1"/>
</dbReference>
<dbReference type="SUPFAM" id="SSF52540">
    <property type="entry name" value="P-loop containing nucleoside triphosphate hydrolases"/>
    <property type="match status" value="1"/>
</dbReference>
<dbReference type="InterPro" id="IPR027417">
    <property type="entry name" value="P-loop_NTPase"/>
</dbReference>
<evidence type="ECO:0000256" key="1">
    <source>
        <dbReference type="RuleBase" id="RU361155"/>
    </source>
</evidence>
<gene>
    <name evidence="3" type="ORF">V6N12_053070</name>
</gene>